<evidence type="ECO:0000313" key="5">
    <source>
        <dbReference type="Proteomes" id="UP000001695"/>
    </source>
</evidence>
<dbReference type="EMBL" id="CP001016">
    <property type="protein sequence ID" value="ACB96631.1"/>
    <property type="molecule type" value="Genomic_DNA"/>
</dbReference>
<dbReference type="STRING" id="395963.Bind_2838"/>
<dbReference type="PANTHER" id="PTHR37944:SF1">
    <property type="entry name" value="PORIN B"/>
    <property type="match status" value="1"/>
</dbReference>
<dbReference type="Proteomes" id="UP000001695">
    <property type="component" value="Chromosome"/>
</dbReference>
<dbReference type="GO" id="GO:0015288">
    <property type="term" value="F:porin activity"/>
    <property type="evidence" value="ECO:0007669"/>
    <property type="project" value="InterPro"/>
</dbReference>
<reference evidence="5" key="1">
    <citation type="submission" date="2008-03" db="EMBL/GenBank/DDBJ databases">
        <title>Complete sequence of chromosome of Beijerinckia indica subsp. indica ATCC 9039.</title>
        <authorList>
            <consortium name="US DOE Joint Genome Institute"/>
            <person name="Copeland A."/>
            <person name="Lucas S."/>
            <person name="Lapidus A."/>
            <person name="Glavina del Rio T."/>
            <person name="Dalin E."/>
            <person name="Tice H."/>
            <person name="Bruce D."/>
            <person name="Goodwin L."/>
            <person name="Pitluck S."/>
            <person name="LaButti K."/>
            <person name="Schmutz J."/>
            <person name="Larimer F."/>
            <person name="Land M."/>
            <person name="Hauser L."/>
            <person name="Kyrpides N."/>
            <person name="Mikhailova N."/>
            <person name="Dunfield P.F."/>
            <person name="Dedysh S.N."/>
            <person name="Liesack W."/>
            <person name="Saw J.H."/>
            <person name="Alam M."/>
            <person name="Chen Y."/>
            <person name="Murrell J.C."/>
            <person name="Richardson P."/>
        </authorList>
    </citation>
    <scope>NUCLEOTIDE SEQUENCE [LARGE SCALE GENOMIC DNA]</scope>
    <source>
        <strain evidence="5">ATCC 9039 / DSM 1715 / NCIMB 8712</strain>
    </source>
</reference>
<dbReference type="GO" id="GO:0016020">
    <property type="term" value="C:membrane"/>
    <property type="evidence" value="ECO:0007669"/>
    <property type="project" value="InterPro"/>
</dbReference>
<accession>B2IBK5</accession>
<dbReference type="InterPro" id="IPR007049">
    <property type="entry name" value="Carb-sel_porin_OprB"/>
</dbReference>
<keyword evidence="5" id="KW-1185">Reference proteome</keyword>
<gene>
    <name evidence="3" type="ordered locus">Bind_2838</name>
    <name evidence="4" type="ordered locus">Bind_3070</name>
</gene>
<evidence type="ECO:0000313" key="4">
    <source>
        <dbReference type="EMBL" id="ACB96631.1"/>
    </source>
</evidence>
<evidence type="ECO:0000313" key="3">
    <source>
        <dbReference type="EMBL" id="ACB96407.1"/>
    </source>
</evidence>
<sequence length="455" mass="50034">MASKKAGRQLLRATRIAGILALGFGLTQGGTAARAADVAPPAQVAVSPAPPVPEHDWALGTWGGVRSDLYRKGIDFQFVWVSEVAYNMTGGAENRIAQAGQLNLGVTFDLEKLFGDPGAIFQMTFDKREGRNLNHDAGLDMLVQPQEVYGRGDIWRLTQFWYDQKFANGVIDWKIGKMAVSEDITQYPCVFMNLSFCGSAPGRGLAGNYFFNYPIGQWGTRVRFNAPEAYFTLAAYQMNPNVLKQSYGVNFDFSGGNGVLLPIEFGWLPAFDGGRLPGVYQFTAWYGSQQAQDVVALNYPNLVPLSDLPVGGRWGVSFQMSQQLTHPSDDHPKQGLSLIGSMVMLDRATSTLNNQETIGLVYHGPFENRQGDEIAIAWGRTEVNSRLTNAAILSNVLVPGSAVVRRAEYPLEIYYNFHAYNGIDVRPNFQWIHCPGGVCNKPDVAILGVKTVINF</sequence>
<dbReference type="InterPro" id="IPR052932">
    <property type="entry name" value="OprB_Porin"/>
</dbReference>
<dbReference type="HOGENOM" id="CLU_029684_1_0_5"/>
<dbReference type="RefSeq" id="WP_012385758.1">
    <property type="nucleotide sequence ID" value="NC_010581.1"/>
</dbReference>
<dbReference type="InterPro" id="IPR038673">
    <property type="entry name" value="OprB_sf"/>
</dbReference>
<dbReference type="OrthoDB" id="177316at2"/>
<comment type="similarity">
    <text evidence="1 2">Belongs to the OprB family.</text>
</comment>
<dbReference type="AlphaFoldDB" id="B2IBK5"/>
<dbReference type="EMBL" id="CP001016">
    <property type="protein sequence ID" value="ACB96407.1"/>
    <property type="molecule type" value="Genomic_DNA"/>
</dbReference>
<dbReference type="KEGG" id="bid:Bind_2838"/>
<dbReference type="GO" id="GO:0008643">
    <property type="term" value="P:carbohydrate transport"/>
    <property type="evidence" value="ECO:0007669"/>
    <property type="project" value="InterPro"/>
</dbReference>
<reference evidence="4 5" key="3">
    <citation type="journal article" date="2010" name="J. Bacteriol.">
        <title>Complete genome sequence of Beijerinckia indica subsp. indica.</title>
        <authorList>
            <person name="Tamas I."/>
            <person name="Dedysh S.N."/>
            <person name="Liesack W."/>
            <person name="Stott M.B."/>
            <person name="Alam M."/>
            <person name="Murrell J.C."/>
            <person name="Dunfield P.F."/>
        </authorList>
    </citation>
    <scope>NUCLEOTIDE SEQUENCE [LARGE SCALE GENOMIC DNA]</scope>
    <source>
        <strain evidence="4">ATCC 9039</strain>
        <strain evidence="5">ATCC 9039 / DSM 1715 / NCIMB 8712</strain>
    </source>
</reference>
<dbReference type="KEGG" id="bid:Bind_3070"/>
<organism evidence="4 5">
    <name type="scientific">Beijerinckia indica subsp. indica (strain ATCC 9039 / DSM 1715 / NCIMB 8712)</name>
    <dbReference type="NCBI Taxonomy" id="395963"/>
    <lineage>
        <taxon>Bacteria</taxon>
        <taxon>Pseudomonadati</taxon>
        <taxon>Pseudomonadota</taxon>
        <taxon>Alphaproteobacteria</taxon>
        <taxon>Hyphomicrobiales</taxon>
        <taxon>Beijerinckiaceae</taxon>
        <taxon>Beijerinckia</taxon>
    </lineage>
</organism>
<reference evidence="4" key="2">
    <citation type="submission" date="2008-03" db="EMBL/GenBank/DDBJ databases">
        <authorList>
            <consortium name="US DOE Joint Genome Institute"/>
            <person name="Copeland A."/>
            <person name="Lucas S."/>
            <person name="Lapidus A."/>
            <person name="Glavina del Rio T."/>
            <person name="Dalin E."/>
            <person name="Tice H."/>
            <person name="Bruce D."/>
            <person name="Goodwin L."/>
            <person name="Pitluck S."/>
            <person name="LaButti K."/>
            <person name="Schmutz J."/>
            <person name="Larimer F."/>
            <person name="Land M."/>
            <person name="Hauser L."/>
            <person name="Kyrpides N."/>
            <person name="Mikhailova N."/>
            <person name="Dunfield P.F."/>
            <person name="Dedysh S.N."/>
            <person name="Liesack W."/>
            <person name="Saw J.H."/>
            <person name="Alam M."/>
            <person name="Chen Y."/>
            <person name="Murrell J.C."/>
            <person name="Richardson P."/>
        </authorList>
    </citation>
    <scope>NUCLEOTIDE SEQUENCE</scope>
    <source>
        <strain evidence="4">ATCC 9039</strain>
    </source>
</reference>
<protein>
    <submittedName>
        <fullName evidence="4">Carbohydrate-selective porin OprB</fullName>
    </submittedName>
</protein>
<dbReference type="Pfam" id="PF04966">
    <property type="entry name" value="OprB"/>
    <property type="match status" value="1"/>
</dbReference>
<name>B2IBK5_BEII9</name>
<evidence type="ECO:0000256" key="1">
    <source>
        <dbReference type="ARBA" id="ARBA00008769"/>
    </source>
</evidence>
<dbReference type="PANTHER" id="PTHR37944">
    <property type="entry name" value="PORIN B"/>
    <property type="match status" value="1"/>
</dbReference>
<evidence type="ECO:0000256" key="2">
    <source>
        <dbReference type="RuleBase" id="RU363072"/>
    </source>
</evidence>
<dbReference type="eggNOG" id="COG3659">
    <property type="taxonomic scope" value="Bacteria"/>
</dbReference>
<dbReference type="Gene3D" id="2.40.160.180">
    <property type="entry name" value="Carbohydrate-selective porin OprB"/>
    <property type="match status" value="1"/>
</dbReference>
<proteinExistence type="inferred from homology"/>